<feature type="domain" description="PucR C-terminal helix-turn-helix" evidence="2">
    <location>
        <begin position="442"/>
        <end position="499"/>
    </location>
</feature>
<dbReference type="InterPro" id="IPR051448">
    <property type="entry name" value="CdaR-like_regulators"/>
</dbReference>
<dbReference type="Pfam" id="PF07905">
    <property type="entry name" value="PucR"/>
    <property type="match status" value="1"/>
</dbReference>
<comment type="caution">
    <text evidence="3">The sequence shown here is derived from an EMBL/GenBank/DDBJ whole genome shotgun (WGS) entry which is preliminary data.</text>
</comment>
<protein>
    <submittedName>
        <fullName evidence="3">PucR family transcriptional regulator</fullName>
    </submittedName>
</protein>
<evidence type="ECO:0000259" key="1">
    <source>
        <dbReference type="Pfam" id="PF07905"/>
    </source>
</evidence>
<dbReference type="EMBL" id="JAUHPV010000002">
    <property type="protein sequence ID" value="MDN4472005.1"/>
    <property type="molecule type" value="Genomic_DNA"/>
</dbReference>
<reference evidence="3" key="1">
    <citation type="submission" date="2023-06" db="EMBL/GenBank/DDBJ databases">
        <title>SYSU T00b26.</title>
        <authorList>
            <person name="Gao L."/>
            <person name="Fang B.-Z."/>
            <person name="Li W.-J."/>
        </authorList>
    </citation>
    <scope>NUCLEOTIDE SEQUENCE</scope>
    <source>
        <strain evidence="3">SYSU T00b26</strain>
    </source>
</reference>
<accession>A0ABT8FYM5</accession>
<dbReference type="Pfam" id="PF13556">
    <property type="entry name" value="HTH_30"/>
    <property type="match status" value="1"/>
</dbReference>
<proteinExistence type="predicted"/>
<evidence type="ECO:0000313" key="3">
    <source>
        <dbReference type="EMBL" id="MDN4472005.1"/>
    </source>
</evidence>
<dbReference type="PANTHER" id="PTHR33744:SF1">
    <property type="entry name" value="DNA-BINDING TRANSCRIPTIONAL ACTIVATOR ADER"/>
    <property type="match status" value="1"/>
</dbReference>
<dbReference type="RefSeq" id="WP_301126236.1">
    <property type="nucleotide sequence ID" value="NZ_JAUHPV010000002.1"/>
</dbReference>
<keyword evidence="4" id="KW-1185">Reference proteome</keyword>
<organism evidence="3 4">
    <name type="scientific">Demequina zhanjiangensis</name>
    <dbReference type="NCBI Taxonomy" id="3051659"/>
    <lineage>
        <taxon>Bacteria</taxon>
        <taxon>Bacillati</taxon>
        <taxon>Actinomycetota</taxon>
        <taxon>Actinomycetes</taxon>
        <taxon>Micrococcales</taxon>
        <taxon>Demequinaceae</taxon>
        <taxon>Demequina</taxon>
    </lineage>
</organism>
<gene>
    <name evidence="3" type="ORF">QQX04_03240</name>
</gene>
<name>A0ABT8FYM5_9MICO</name>
<sequence length="509" mass="54587">MPTTLTTLVEDRALSLTTLVEGDPALHDEPLAWAHSSDLADPTPWLAEGGLLLTDGVSFMERATPAQLHEYVVRLQRARVIALGFAIGIAHDTVPPALIEACEKEGLPLLQVPQATPFMQIIRHVSDAIAKDERARLEASLDAQRAVARAALRPDGLRAILSELELRLGTWVAMFDASGERVDVVTRREVPDHAVGPVTEAARKLLSRGRPGSVRLDDAGVTATLETIGRRSPLRGVLAVGSAGDLDLAGADLVSSVIALAGIALEQSRTLDTARRRLRSGILELLLEGAFDVADSTARALWGGLPSEPLVVTVAASDSPGWGLLEQLETFADRHHGRIFFAERDGQVVAVTARGDEMLTLPFLERSSVRAGSSGPVAWAELDRGMDEAARALATTTSGRPLARFPELAERGVLTYLAEAGGEAVAHRLLAPLLEDPADRQLIDAVGVWLAHLGQWDPASRALGIHRQTLRSRVAIAGRQLGLDLERMDDRAELWAALSLLRLTPSDQG</sequence>
<dbReference type="InterPro" id="IPR025736">
    <property type="entry name" value="PucR_C-HTH_dom"/>
</dbReference>
<evidence type="ECO:0000313" key="4">
    <source>
        <dbReference type="Proteomes" id="UP001172738"/>
    </source>
</evidence>
<dbReference type="InterPro" id="IPR042070">
    <property type="entry name" value="PucR_C-HTH_sf"/>
</dbReference>
<dbReference type="Gene3D" id="1.10.10.2840">
    <property type="entry name" value="PucR C-terminal helix-turn-helix domain"/>
    <property type="match status" value="1"/>
</dbReference>
<evidence type="ECO:0000259" key="2">
    <source>
        <dbReference type="Pfam" id="PF13556"/>
    </source>
</evidence>
<feature type="domain" description="Purine catabolism PurC-like" evidence="1">
    <location>
        <begin position="9"/>
        <end position="129"/>
    </location>
</feature>
<dbReference type="InterPro" id="IPR012914">
    <property type="entry name" value="PucR_dom"/>
</dbReference>
<dbReference type="PANTHER" id="PTHR33744">
    <property type="entry name" value="CARBOHYDRATE DIACID REGULATOR"/>
    <property type="match status" value="1"/>
</dbReference>
<dbReference type="Proteomes" id="UP001172738">
    <property type="component" value="Unassembled WGS sequence"/>
</dbReference>